<dbReference type="Gene3D" id="1.10.287.950">
    <property type="entry name" value="Methyl-accepting chemotaxis protein"/>
    <property type="match status" value="1"/>
</dbReference>
<evidence type="ECO:0000256" key="5">
    <source>
        <dbReference type="SAM" id="Coils"/>
    </source>
</evidence>
<comment type="similarity">
    <text evidence="3">Belongs to the methyl-accepting chemotaxis (MCP) protein family.</text>
</comment>
<dbReference type="EMBL" id="CP058627">
    <property type="protein sequence ID" value="QLG89306.1"/>
    <property type="molecule type" value="Genomic_DNA"/>
</dbReference>
<dbReference type="Pfam" id="PF12729">
    <property type="entry name" value="4HB_MCP_1"/>
    <property type="match status" value="1"/>
</dbReference>
<dbReference type="PROSITE" id="PS50111">
    <property type="entry name" value="CHEMOTAXIS_TRANSDUC_2"/>
    <property type="match status" value="1"/>
</dbReference>
<keyword evidence="10" id="KW-1185">Reference proteome</keyword>
<evidence type="ECO:0000256" key="6">
    <source>
        <dbReference type="SAM" id="Phobius"/>
    </source>
</evidence>
<proteinExistence type="inferred from homology"/>
<dbReference type="InterPro" id="IPR004089">
    <property type="entry name" value="MCPsignal_dom"/>
</dbReference>
<accession>A0A7H9BLQ9</accession>
<dbReference type="Pfam" id="PF00015">
    <property type="entry name" value="MCPsignal"/>
    <property type="match status" value="1"/>
</dbReference>
<dbReference type="AlphaFoldDB" id="A0A7H9BLQ9"/>
<evidence type="ECO:0000256" key="3">
    <source>
        <dbReference type="ARBA" id="ARBA00029447"/>
    </source>
</evidence>
<evidence type="ECO:0000256" key="2">
    <source>
        <dbReference type="ARBA" id="ARBA00023224"/>
    </source>
</evidence>
<dbReference type="SMART" id="SM00283">
    <property type="entry name" value="MA"/>
    <property type="match status" value="1"/>
</dbReference>
<dbReference type="GO" id="GO:0007165">
    <property type="term" value="P:signal transduction"/>
    <property type="evidence" value="ECO:0007669"/>
    <property type="project" value="UniProtKB-KW"/>
</dbReference>
<comment type="subcellular location">
    <subcellularLocation>
        <location evidence="1">Membrane</location>
    </subcellularLocation>
</comment>
<keyword evidence="2 4" id="KW-0807">Transducer</keyword>
<dbReference type="GO" id="GO:0016020">
    <property type="term" value="C:membrane"/>
    <property type="evidence" value="ECO:0007669"/>
    <property type="project" value="UniProtKB-SubCell"/>
</dbReference>
<dbReference type="PROSITE" id="PS50885">
    <property type="entry name" value="HAMP"/>
    <property type="match status" value="1"/>
</dbReference>
<dbReference type="SUPFAM" id="SSF58104">
    <property type="entry name" value="Methyl-accepting chemotaxis protein (MCP) signaling domain"/>
    <property type="match status" value="1"/>
</dbReference>
<dbReference type="InterPro" id="IPR003660">
    <property type="entry name" value="HAMP_dom"/>
</dbReference>
<keyword evidence="6" id="KW-1133">Transmembrane helix</keyword>
<dbReference type="PRINTS" id="PR00260">
    <property type="entry name" value="CHEMTRNSDUCR"/>
</dbReference>
<feature type="transmembrane region" description="Helical" evidence="6">
    <location>
        <begin position="186"/>
        <end position="209"/>
    </location>
</feature>
<reference evidence="9 10" key="1">
    <citation type="submission" date="2020-07" db="EMBL/GenBank/DDBJ databases">
        <title>Complete genome sequence of Chitinibacter sp. 2T18.</title>
        <authorList>
            <person name="Bae J.-W."/>
            <person name="Choi J.-W."/>
        </authorList>
    </citation>
    <scope>NUCLEOTIDE SEQUENCE [LARGE SCALE GENOMIC DNA]</scope>
    <source>
        <strain evidence="9 10">2T18</strain>
    </source>
</reference>
<dbReference type="SMART" id="SM00304">
    <property type="entry name" value="HAMP"/>
    <property type="match status" value="1"/>
</dbReference>
<evidence type="ECO:0000259" key="8">
    <source>
        <dbReference type="PROSITE" id="PS50885"/>
    </source>
</evidence>
<evidence type="ECO:0000256" key="1">
    <source>
        <dbReference type="ARBA" id="ARBA00004370"/>
    </source>
</evidence>
<protein>
    <submittedName>
        <fullName evidence="9">Methyl-accepting chemotaxis protein</fullName>
    </submittedName>
</protein>
<keyword evidence="6" id="KW-0472">Membrane</keyword>
<dbReference type="FunFam" id="1.10.287.950:FF:000001">
    <property type="entry name" value="Methyl-accepting chemotaxis sensory transducer"/>
    <property type="match status" value="1"/>
</dbReference>
<evidence type="ECO:0000313" key="9">
    <source>
        <dbReference type="EMBL" id="QLG89306.1"/>
    </source>
</evidence>
<feature type="coiled-coil region" evidence="5">
    <location>
        <begin position="70"/>
        <end position="104"/>
    </location>
</feature>
<dbReference type="GO" id="GO:0006935">
    <property type="term" value="P:chemotaxis"/>
    <property type="evidence" value="ECO:0007669"/>
    <property type="project" value="InterPro"/>
</dbReference>
<dbReference type="GO" id="GO:0004888">
    <property type="term" value="F:transmembrane signaling receptor activity"/>
    <property type="evidence" value="ECO:0007669"/>
    <property type="project" value="InterPro"/>
</dbReference>
<keyword evidence="5" id="KW-0175">Coiled coil</keyword>
<feature type="domain" description="HAMP" evidence="8">
    <location>
        <begin position="210"/>
        <end position="264"/>
    </location>
</feature>
<dbReference type="InterPro" id="IPR004090">
    <property type="entry name" value="Chemotax_Me-accpt_rcpt"/>
</dbReference>
<evidence type="ECO:0000259" key="7">
    <source>
        <dbReference type="PROSITE" id="PS50111"/>
    </source>
</evidence>
<evidence type="ECO:0000313" key="10">
    <source>
        <dbReference type="Proteomes" id="UP000509597"/>
    </source>
</evidence>
<keyword evidence="6" id="KW-0812">Transmembrane</keyword>
<organism evidence="9 10">
    <name type="scientific">Chitinibacter bivalviorum</name>
    <dbReference type="NCBI Taxonomy" id="2739434"/>
    <lineage>
        <taxon>Bacteria</taxon>
        <taxon>Pseudomonadati</taxon>
        <taxon>Pseudomonadota</taxon>
        <taxon>Betaproteobacteria</taxon>
        <taxon>Neisseriales</taxon>
        <taxon>Chitinibacteraceae</taxon>
        <taxon>Chitinibacter</taxon>
    </lineage>
</organism>
<dbReference type="PANTHER" id="PTHR32089:SF112">
    <property type="entry name" value="LYSOZYME-LIKE PROTEIN-RELATED"/>
    <property type="match status" value="1"/>
</dbReference>
<dbReference type="Proteomes" id="UP000509597">
    <property type="component" value="Chromosome"/>
</dbReference>
<evidence type="ECO:0000256" key="4">
    <source>
        <dbReference type="PROSITE-ProRule" id="PRU00284"/>
    </source>
</evidence>
<dbReference type="KEGG" id="chiz:HQ393_14210"/>
<name>A0A7H9BLQ9_9NEIS</name>
<dbReference type="Pfam" id="PF00672">
    <property type="entry name" value="HAMP"/>
    <property type="match status" value="1"/>
</dbReference>
<dbReference type="CDD" id="cd11386">
    <property type="entry name" value="MCP_signal"/>
    <property type="match status" value="1"/>
</dbReference>
<dbReference type="InterPro" id="IPR024478">
    <property type="entry name" value="HlyB_4HB_MCP"/>
</dbReference>
<gene>
    <name evidence="9" type="ORF">HQ393_14210</name>
</gene>
<dbReference type="PANTHER" id="PTHR32089">
    <property type="entry name" value="METHYL-ACCEPTING CHEMOTAXIS PROTEIN MCPB"/>
    <property type="match status" value="1"/>
</dbReference>
<feature type="domain" description="Methyl-accepting transducer" evidence="7">
    <location>
        <begin position="269"/>
        <end position="505"/>
    </location>
</feature>
<sequence>MMKNWGVKARLMAGFGLVLSLLVFVALVALSSLGAIKGTIGELVGERYPAAVAANQLITLAYNTDLVFRNAALADDYDSMEAELKKLDEQNALEEKLINSLKSMPLDAQAKTLIADVERTNEAMDKQKTTLISQLKVDRAIGGKFINSEYSPISKAYRDAVLKLVQRLGAEMEEGKKNVESSTVTAFSVIASVSILAVVVGLVLAWLIANLVIRSLRAANEVAEKIAAGDLTHEWRNQQIGSDEIGVLLSSLKKMQENLTQIIGQIRDNSHDVANAARTLSHASQQIHSGTDTQSAAASNMAAAVEEMSVSMDQVAHNSVDVEQKARDAGALAKNGSGDVVAAAQEMQAISGEVSSAAEQITELGRNIEEIGSIVVVIKDVADQTNLLALNAAIEAARAGDMGRGFAVVADEVRKLAERTTQSATQITAMVGAIQSSAQDAVKRMSNGSRRVGDGLNLANQASDSIGRINASSNDVVESVFGITEQVQEQRAAARDIAVNVERIAQMAEENSVSARNMVDSIGQLESMSSQLSQTVQRFKVR</sequence>
<dbReference type="RefSeq" id="WP_179355825.1">
    <property type="nucleotide sequence ID" value="NZ_CP058627.1"/>
</dbReference>
<dbReference type="CDD" id="cd06225">
    <property type="entry name" value="HAMP"/>
    <property type="match status" value="1"/>
</dbReference>